<comment type="caution">
    <text evidence="2">The sequence shown here is derived from an EMBL/GenBank/DDBJ whole genome shotgun (WGS) entry which is preliminary data.</text>
</comment>
<feature type="compositionally biased region" description="Acidic residues" evidence="1">
    <location>
        <begin position="137"/>
        <end position="157"/>
    </location>
</feature>
<dbReference type="Proteomes" id="UP000796880">
    <property type="component" value="Unassembled WGS sequence"/>
</dbReference>
<keyword evidence="3" id="KW-1185">Reference proteome</keyword>
<dbReference type="PANTHER" id="PTHR28674">
    <property type="entry name" value="SIMILAR TO DNA SEGMENT, CHR 10, WAYNE STATE UNIVERSITY 102,-EXPRESSED"/>
    <property type="match status" value="1"/>
</dbReference>
<evidence type="ECO:0000313" key="3">
    <source>
        <dbReference type="Proteomes" id="UP000796880"/>
    </source>
</evidence>
<sequence length="203" mass="21762">MGSASKELLKLEHNNAFSSLESSLLVCSNGSVSKKKNSHPHEKPITAPTPKSQVLGKVRDFLGVISEANEKLQVDAKENFGNYDIEVLTGNESQIIEMDLMLGIADLHTPEAVAAAESSITGCQPVIPLAVSSSGTESEDSGGSDDSDSDSSDCDESDNSKKLYEKTCPPMKHKRSNSINHSSVNGNVRDNKSKKRSKIVELS</sequence>
<accession>A0A8K0DST6</accession>
<dbReference type="InterPro" id="IPR027921">
    <property type="entry name" value="NOPCHAP1"/>
</dbReference>
<dbReference type="GO" id="GO:0062064">
    <property type="term" value="F:box C/D methylation guide snoRNP complex binding"/>
    <property type="evidence" value="ECO:0007669"/>
    <property type="project" value="TreeGrafter"/>
</dbReference>
<dbReference type="PANTHER" id="PTHR28674:SF1">
    <property type="entry name" value="NOP PROTEIN CHAPERONE 1"/>
    <property type="match status" value="1"/>
</dbReference>
<name>A0A8K0DST6_9ROSA</name>
<reference evidence="2" key="1">
    <citation type="submission" date="2020-03" db="EMBL/GenBank/DDBJ databases">
        <title>A high-quality chromosome-level genome assembly of a woody plant with both climbing and erect habits, Rhamnella rubrinervis.</title>
        <authorList>
            <person name="Lu Z."/>
            <person name="Yang Y."/>
            <person name="Zhu X."/>
            <person name="Sun Y."/>
        </authorList>
    </citation>
    <scope>NUCLEOTIDE SEQUENCE</scope>
    <source>
        <strain evidence="2">BYM</strain>
        <tissue evidence="2">Leaf</tissue>
    </source>
</reference>
<dbReference type="GO" id="GO:0000492">
    <property type="term" value="P:box C/D snoRNP assembly"/>
    <property type="evidence" value="ECO:0007669"/>
    <property type="project" value="InterPro"/>
</dbReference>
<feature type="compositionally biased region" description="Polar residues" evidence="1">
    <location>
        <begin position="177"/>
        <end position="188"/>
    </location>
</feature>
<dbReference type="EMBL" id="VOIH02000010">
    <property type="protein sequence ID" value="KAF3434543.1"/>
    <property type="molecule type" value="Genomic_DNA"/>
</dbReference>
<gene>
    <name evidence="2" type="ORF">FNV43_RR21628</name>
</gene>
<feature type="region of interest" description="Disordered" evidence="1">
    <location>
        <begin position="31"/>
        <end position="50"/>
    </location>
</feature>
<organism evidence="2 3">
    <name type="scientific">Rhamnella rubrinervis</name>
    <dbReference type="NCBI Taxonomy" id="2594499"/>
    <lineage>
        <taxon>Eukaryota</taxon>
        <taxon>Viridiplantae</taxon>
        <taxon>Streptophyta</taxon>
        <taxon>Embryophyta</taxon>
        <taxon>Tracheophyta</taxon>
        <taxon>Spermatophyta</taxon>
        <taxon>Magnoliopsida</taxon>
        <taxon>eudicotyledons</taxon>
        <taxon>Gunneridae</taxon>
        <taxon>Pentapetalae</taxon>
        <taxon>rosids</taxon>
        <taxon>fabids</taxon>
        <taxon>Rosales</taxon>
        <taxon>Rhamnaceae</taxon>
        <taxon>rhamnoid group</taxon>
        <taxon>Rhamneae</taxon>
        <taxon>Rhamnella</taxon>
    </lineage>
</organism>
<dbReference type="AlphaFoldDB" id="A0A8K0DST6"/>
<dbReference type="Pfam" id="PF15370">
    <property type="entry name" value="NOPCHAP1"/>
    <property type="match status" value="1"/>
</dbReference>
<protein>
    <submittedName>
        <fullName evidence="2">Uncharacterized protein</fullName>
    </submittedName>
</protein>
<proteinExistence type="predicted"/>
<dbReference type="OrthoDB" id="1112980at2759"/>
<evidence type="ECO:0000313" key="2">
    <source>
        <dbReference type="EMBL" id="KAF3434543.1"/>
    </source>
</evidence>
<feature type="region of interest" description="Disordered" evidence="1">
    <location>
        <begin position="131"/>
        <end position="203"/>
    </location>
</feature>
<evidence type="ECO:0000256" key="1">
    <source>
        <dbReference type="SAM" id="MobiDB-lite"/>
    </source>
</evidence>